<dbReference type="Pfam" id="PF03108">
    <property type="entry name" value="DBD_Tnp_Mut"/>
    <property type="match status" value="1"/>
</dbReference>
<name>A0A445AKP5_ARAHY</name>
<feature type="domain" description="Transposase MuDR plant" evidence="1">
    <location>
        <begin position="125"/>
        <end position="181"/>
    </location>
</feature>
<evidence type="ECO:0000259" key="1">
    <source>
        <dbReference type="Pfam" id="PF03108"/>
    </source>
</evidence>
<dbReference type="AlphaFoldDB" id="A0A445AKP5"/>
<reference evidence="2 3" key="1">
    <citation type="submission" date="2019-01" db="EMBL/GenBank/DDBJ databases">
        <title>Sequencing of cultivated peanut Arachis hypogaea provides insights into genome evolution and oil improvement.</title>
        <authorList>
            <person name="Chen X."/>
        </authorList>
    </citation>
    <scope>NUCLEOTIDE SEQUENCE [LARGE SCALE GENOMIC DNA]</scope>
    <source>
        <strain evidence="3">cv. Fuhuasheng</strain>
        <tissue evidence="2">Leaves</tissue>
    </source>
</reference>
<keyword evidence="3" id="KW-1185">Reference proteome</keyword>
<comment type="caution">
    <text evidence="2">The sequence shown here is derived from an EMBL/GenBank/DDBJ whole genome shotgun (WGS) entry which is preliminary data.</text>
</comment>
<dbReference type="EMBL" id="SDMP01000012">
    <property type="protein sequence ID" value="RYR26944.1"/>
    <property type="molecule type" value="Genomic_DNA"/>
</dbReference>
<proteinExistence type="predicted"/>
<protein>
    <recommendedName>
        <fullName evidence="1">Transposase MuDR plant domain-containing protein</fullName>
    </recommendedName>
</protein>
<dbReference type="InterPro" id="IPR004332">
    <property type="entry name" value="Transposase_MuDR"/>
</dbReference>
<organism evidence="2 3">
    <name type="scientific">Arachis hypogaea</name>
    <name type="common">Peanut</name>
    <dbReference type="NCBI Taxonomy" id="3818"/>
    <lineage>
        <taxon>Eukaryota</taxon>
        <taxon>Viridiplantae</taxon>
        <taxon>Streptophyta</taxon>
        <taxon>Embryophyta</taxon>
        <taxon>Tracheophyta</taxon>
        <taxon>Spermatophyta</taxon>
        <taxon>Magnoliopsida</taxon>
        <taxon>eudicotyledons</taxon>
        <taxon>Gunneridae</taxon>
        <taxon>Pentapetalae</taxon>
        <taxon>rosids</taxon>
        <taxon>fabids</taxon>
        <taxon>Fabales</taxon>
        <taxon>Fabaceae</taxon>
        <taxon>Papilionoideae</taxon>
        <taxon>50 kb inversion clade</taxon>
        <taxon>dalbergioids sensu lato</taxon>
        <taxon>Dalbergieae</taxon>
        <taxon>Pterocarpus clade</taxon>
        <taxon>Arachis</taxon>
    </lineage>
</organism>
<evidence type="ECO:0000313" key="3">
    <source>
        <dbReference type="Proteomes" id="UP000289738"/>
    </source>
</evidence>
<evidence type="ECO:0000313" key="2">
    <source>
        <dbReference type="EMBL" id="RYR26944.1"/>
    </source>
</evidence>
<gene>
    <name evidence="2" type="ORF">Ahy_B02g061265</name>
</gene>
<dbReference type="Proteomes" id="UP000289738">
    <property type="component" value="Chromosome B02"/>
</dbReference>
<accession>A0A445AKP5</accession>
<sequence>MFSFVIPCTITFAELQYGFYQSIDADIVKRVTNILYRNEFQHDPDVQDDRGEAYLGLNDDSNEEFEATYEAGDEDDDGDVGGEAVTEILVVPAAVSQPMGDPPFMRSLDLDAMHAPEFPEHDEEFRIGMEYGLRKSVIAAIQSHTISRGVDYIVYESEPQTFYVKCKNYGRGCDWLIQASFIQKKAC</sequence>